<protein>
    <submittedName>
        <fullName evidence="1">Uncharacterized protein</fullName>
    </submittedName>
</protein>
<name>A0ACB0YKY4_MELEN</name>
<dbReference type="Proteomes" id="UP001497535">
    <property type="component" value="Unassembled WGS sequence"/>
</dbReference>
<gene>
    <name evidence="1" type="ORF">MENTE1834_LOCUS13680</name>
</gene>
<accession>A0ACB0YKY4</accession>
<evidence type="ECO:0000313" key="1">
    <source>
        <dbReference type="EMBL" id="CAK5051705.1"/>
    </source>
</evidence>
<organism evidence="1 2">
    <name type="scientific">Meloidogyne enterolobii</name>
    <name type="common">Root-knot nematode worm</name>
    <name type="synonym">Meloidogyne mayaguensis</name>
    <dbReference type="NCBI Taxonomy" id="390850"/>
    <lineage>
        <taxon>Eukaryota</taxon>
        <taxon>Metazoa</taxon>
        <taxon>Ecdysozoa</taxon>
        <taxon>Nematoda</taxon>
        <taxon>Chromadorea</taxon>
        <taxon>Rhabditida</taxon>
        <taxon>Tylenchina</taxon>
        <taxon>Tylenchomorpha</taxon>
        <taxon>Tylenchoidea</taxon>
        <taxon>Meloidogynidae</taxon>
        <taxon>Meloidogyninae</taxon>
        <taxon>Meloidogyne</taxon>
    </lineage>
</organism>
<reference evidence="1" key="1">
    <citation type="submission" date="2023-11" db="EMBL/GenBank/DDBJ databases">
        <authorList>
            <person name="Poullet M."/>
        </authorList>
    </citation>
    <scope>NUCLEOTIDE SEQUENCE</scope>
    <source>
        <strain evidence="1">E1834</strain>
    </source>
</reference>
<proteinExistence type="predicted"/>
<sequence length="1066" mass="121517">MDDLLDSIDDSEDQQPAPSSMTLLEQRKQNEARAFSQGLLQSMAGGSNAASSSGGKRSSEIIQSTTDEFMEEGPSSSKKIKDEVEEVEDIDQSLLRGPAIRTYMVKAENNCTHEVVIPEDFEYSGLRTITGDPAKTYEFKLDMFQKQAITCLDNKHSVLVSAHTSAGKTVVALYAIALALRDKQRVIYTSPIKALSNQKYRELAEEFEDVGLMTGDVTLNPNASCIVMTTEILRSMLYRGSEITREIGWVIFDEIHYMRDKERGVVWEETLILMQDTTHFVFLSATIPNAKEFAKWICYLHHQPCHVVYTDTRPVPLQHLIFPCGADGLYEVVDIKGNFKQDNFQKAMNFLVDSQPLGDNVDNAAGPPRRSIAGGGGDPLNKSVLKIIRTIHERDMLPCIIFSFSRKECEMYATKVKQMDFNSEEEKRAVSLIFDNAIDLLADEDKKLPQIKNVLPYLLRGIGIHHSGQLPIMKEIVEILFGEGLIKTLFATETFAMGVNMPAKTVLFTSARKFDGTVNRWISGGEYIQMSGRAGRRGKDDRGLVILMLDTQMSADQAMHLLKGNSDPLNSQFRLTYNMVLNLFRVPEINPQYMLEKSFYQFQNYAAIPNLRQGFHLYFCQIFFIDPLAMREKHALLMDARVSHEMEIEAYYNIEKRIQQLQQSIKSKILKPSKVVPFFQPGRLLKMKHFDKDYDWTVLINWRKTPNPLDPTSPELIYIVEVAVLVSKESERHLPNLALLKPPDLREQGVICVIPFTFECISAISTIRLKVPQELKSKEARDALAITLAETKKRFSNLIPELDPIEHMGISDPQVKKEIELLFTHEQRYKDHPLKGRPDFDQIYSAYMRKLKLEEEYKEAKNKSENSRKLLQMDELQCRKRVLRRLGYANEEDTITDKGRVACELSSADELLLTEMLFTGAFASMEAEEAAALLTCFVFEEKAPTLRLPENLSSALRNLQSNAKKIAKVCIESKLELDEEKYVEQFSPGMMDVVYNWCLGSSFAQIMENTQLFEGSIIRCMRRLDELLHEMIGASRSLQDDSLVEKFEKARNLLKRDIVFSASLYL</sequence>
<comment type="caution">
    <text evidence="1">The sequence shown here is derived from an EMBL/GenBank/DDBJ whole genome shotgun (WGS) entry which is preliminary data.</text>
</comment>
<evidence type="ECO:0000313" key="2">
    <source>
        <dbReference type="Proteomes" id="UP001497535"/>
    </source>
</evidence>
<dbReference type="EMBL" id="CAVMJV010000014">
    <property type="protein sequence ID" value="CAK5051705.1"/>
    <property type="molecule type" value="Genomic_DNA"/>
</dbReference>
<keyword evidence="2" id="KW-1185">Reference proteome</keyword>